<dbReference type="AlphaFoldDB" id="A0A1J4XV81"/>
<evidence type="ECO:0000313" key="2">
    <source>
        <dbReference type="EMBL" id="OIO65658.1"/>
    </source>
</evidence>
<name>A0A1J4XV81_9BACT</name>
<protein>
    <recommendedName>
        <fullName evidence="4">DUF2238 domain-containing protein</fullName>
    </recommendedName>
</protein>
<gene>
    <name evidence="2" type="ORF">AUJ30_00630</name>
</gene>
<evidence type="ECO:0000313" key="3">
    <source>
        <dbReference type="Proteomes" id="UP000182693"/>
    </source>
</evidence>
<organism evidence="2 3">
    <name type="scientific">Candidatus Wolfebacteria bacterium CG1_02_39_135</name>
    <dbReference type="NCBI Taxonomy" id="1805425"/>
    <lineage>
        <taxon>Bacteria</taxon>
        <taxon>Candidatus Wolfeibacteriota</taxon>
    </lineage>
</organism>
<proteinExistence type="predicted"/>
<dbReference type="Proteomes" id="UP000182693">
    <property type="component" value="Unassembled WGS sequence"/>
</dbReference>
<keyword evidence="1" id="KW-1133">Transmembrane helix</keyword>
<dbReference type="Pfam" id="PF09997">
    <property type="entry name" value="DUF2238"/>
    <property type="match status" value="1"/>
</dbReference>
<feature type="transmembrane region" description="Helical" evidence="1">
    <location>
        <begin position="7"/>
        <end position="29"/>
    </location>
</feature>
<dbReference type="InterPro" id="IPR014509">
    <property type="entry name" value="YjdF-like"/>
</dbReference>
<comment type="caution">
    <text evidence="2">The sequence shown here is derived from an EMBL/GenBank/DDBJ whole genome shotgun (WGS) entry which is preliminary data.</text>
</comment>
<reference evidence="2 3" key="1">
    <citation type="journal article" date="2016" name="Environ. Microbiol.">
        <title>Genomic resolution of a cold subsurface aquifer community provides metabolic insights for novel microbes adapted to high CO concentrations.</title>
        <authorList>
            <person name="Probst A.J."/>
            <person name="Castelle C.J."/>
            <person name="Singh A."/>
            <person name="Brown C.T."/>
            <person name="Anantharaman K."/>
            <person name="Sharon I."/>
            <person name="Hug L.A."/>
            <person name="Burstein D."/>
            <person name="Emerson J.B."/>
            <person name="Thomas B.C."/>
            <person name="Banfield J.F."/>
        </authorList>
    </citation>
    <scope>NUCLEOTIDE SEQUENCE [LARGE SCALE GENOMIC DNA]</scope>
    <source>
        <strain evidence="2">CG1_02_39_135</strain>
    </source>
</reference>
<feature type="transmembrane region" description="Helical" evidence="1">
    <location>
        <begin position="35"/>
        <end position="53"/>
    </location>
</feature>
<dbReference type="STRING" id="1805425.AUJ30_00630"/>
<keyword evidence="1" id="KW-0812">Transmembrane</keyword>
<accession>A0A1J4XV81</accession>
<keyword evidence="1" id="KW-0472">Membrane</keyword>
<feature type="transmembrane region" description="Helical" evidence="1">
    <location>
        <begin position="115"/>
        <end position="133"/>
    </location>
</feature>
<sequence length="142" mass="16582">MVSPKFILGFLIFILFIHILAIINSWYWIFTWLDMPMHFLGGFWLAMVFLWILRKQNPKFIKLPNYLIVGIMTLGFVILIGVLWEFFEFGYDVLISSKGYFAAAQQGVADTMSDLFFDLLGGLAFLIICKFYINKESHFKVD</sequence>
<evidence type="ECO:0008006" key="4">
    <source>
        <dbReference type="Google" id="ProtNLM"/>
    </source>
</evidence>
<evidence type="ECO:0000256" key="1">
    <source>
        <dbReference type="SAM" id="Phobius"/>
    </source>
</evidence>
<feature type="transmembrane region" description="Helical" evidence="1">
    <location>
        <begin position="65"/>
        <end position="87"/>
    </location>
</feature>
<dbReference type="EMBL" id="MNWX01000011">
    <property type="protein sequence ID" value="OIO65658.1"/>
    <property type="molecule type" value="Genomic_DNA"/>
</dbReference>